<comment type="pathway">
    <text evidence="1 7 8">Carbohydrate degradation; glycolysis; D-glyceraldehyde 3-phosphate from glycerone phosphate: step 1/1.</text>
</comment>
<comment type="pathway">
    <text evidence="7 8">Carbohydrate biosynthesis; gluconeogenesis.</text>
</comment>
<evidence type="ECO:0000313" key="9">
    <source>
        <dbReference type="EMBL" id="OGY87510.1"/>
    </source>
</evidence>
<feature type="binding site" evidence="7">
    <location>
        <position position="173"/>
    </location>
    <ligand>
        <name>substrate</name>
    </ligand>
</feature>
<dbReference type="GO" id="GO:0046166">
    <property type="term" value="P:glyceraldehyde-3-phosphate biosynthetic process"/>
    <property type="evidence" value="ECO:0007669"/>
    <property type="project" value="TreeGrafter"/>
</dbReference>
<dbReference type="GO" id="GO:0006094">
    <property type="term" value="P:gluconeogenesis"/>
    <property type="evidence" value="ECO:0007669"/>
    <property type="project" value="UniProtKB-UniRule"/>
</dbReference>
<feature type="binding site" evidence="7">
    <location>
        <begin position="10"/>
        <end position="12"/>
    </location>
    <ligand>
        <name>substrate</name>
    </ligand>
</feature>
<dbReference type="UniPathway" id="UPA00138"/>
<dbReference type="InterPro" id="IPR022896">
    <property type="entry name" value="TrioseP_Isoase_bac/euk"/>
</dbReference>
<feature type="binding site" evidence="7">
    <location>
        <position position="205"/>
    </location>
    <ligand>
        <name>substrate</name>
    </ligand>
</feature>
<dbReference type="Proteomes" id="UP000176420">
    <property type="component" value="Unassembled WGS sequence"/>
</dbReference>
<sequence>MLKKPLIIANWKMYKTQTEARDFVQTLKQQNVAKSCNLIVAGSYVLLPILAQELKNTPFQLSAQNMFYEEQGAFTGEVSPLQLKELGVTYVILGHSERRALFGENDTLINKKIMAGQKNNIIPILCVGENLDQQKNDKTEEVISMQLKNALLNITAEFKKKIIIAYEPVWAIGTGKNATPKQVQQIHSLIKRLTSEDNLVIYGGSVKSTNARELISQPAVAGFLVGGESLKIESFVKIISNTI</sequence>
<dbReference type="InterPro" id="IPR020861">
    <property type="entry name" value="Triosephosphate_isomerase_AS"/>
</dbReference>
<comment type="similarity">
    <text evidence="2 7 8">Belongs to the triosephosphate isomerase family.</text>
</comment>
<dbReference type="PROSITE" id="PS51440">
    <property type="entry name" value="TIM_2"/>
    <property type="match status" value="1"/>
</dbReference>
<evidence type="ECO:0000256" key="4">
    <source>
        <dbReference type="ARBA" id="ARBA00022490"/>
    </source>
</evidence>
<evidence type="ECO:0000256" key="6">
    <source>
        <dbReference type="ARBA" id="ARBA00023235"/>
    </source>
</evidence>
<dbReference type="PANTHER" id="PTHR21139:SF42">
    <property type="entry name" value="TRIOSEPHOSPHATE ISOMERASE"/>
    <property type="match status" value="1"/>
</dbReference>
<keyword evidence="3 7" id="KW-0312">Gluconeogenesis</keyword>
<organism evidence="9 10">
    <name type="scientific">Candidatus Kerfeldbacteria bacterium RIFOXYB2_FULL_38_14</name>
    <dbReference type="NCBI Taxonomy" id="1798547"/>
    <lineage>
        <taxon>Bacteria</taxon>
        <taxon>Candidatus Kerfeldiibacteriota</taxon>
    </lineage>
</organism>
<dbReference type="CDD" id="cd00311">
    <property type="entry name" value="TIM"/>
    <property type="match status" value="1"/>
</dbReference>
<dbReference type="SUPFAM" id="SSF51351">
    <property type="entry name" value="Triosephosphate isomerase (TIM)"/>
    <property type="match status" value="1"/>
</dbReference>
<dbReference type="AlphaFoldDB" id="A0A1G2BGU9"/>
<evidence type="ECO:0000313" key="10">
    <source>
        <dbReference type="Proteomes" id="UP000176420"/>
    </source>
</evidence>
<comment type="caution">
    <text evidence="9">The sequence shown here is derived from an EMBL/GenBank/DDBJ whole genome shotgun (WGS) entry which is preliminary data.</text>
</comment>
<dbReference type="EMBL" id="MHKI01000008">
    <property type="protein sequence ID" value="OGY87510.1"/>
    <property type="molecule type" value="Genomic_DNA"/>
</dbReference>
<evidence type="ECO:0000256" key="8">
    <source>
        <dbReference type="RuleBase" id="RU363013"/>
    </source>
</evidence>
<evidence type="ECO:0000256" key="3">
    <source>
        <dbReference type="ARBA" id="ARBA00022432"/>
    </source>
</evidence>
<keyword evidence="6 7" id="KW-0413">Isomerase</keyword>
<evidence type="ECO:0000256" key="5">
    <source>
        <dbReference type="ARBA" id="ARBA00023152"/>
    </source>
</evidence>
<evidence type="ECO:0000256" key="7">
    <source>
        <dbReference type="HAMAP-Rule" id="MF_00147"/>
    </source>
</evidence>
<name>A0A1G2BGU9_9BACT</name>
<evidence type="ECO:0000256" key="2">
    <source>
        <dbReference type="ARBA" id="ARBA00007422"/>
    </source>
</evidence>
<keyword evidence="4 7" id="KW-0963">Cytoplasm</keyword>
<dbReference type="PROSITE" id="PS00171">
    <property type="entry name" value="TIM_1"/>
    <property type="match status" value="1"/>
</dbReference>
<dbReference type="Gene3D" id="3.20.20.70">
    <property type="entry name" value="Aldolase class I"/>
    <property type="match status" value="1"/>
</dbReference>
<dbReference type="GO" id="GO:0005829">
    <property type="term" value="C:cytosol"/>
    <property type="evidence" value="ECO:0007669"/>
    <property type="project" value="TreeGrafter"/>
</dbReference>
<proteinExistence type="inferred from homology"/>
<comment type="subunit">
    <text evidence="7 8">Homodimer.</text>
</comment>
<keyword evidence="5 7" id="KW-0324">Glycolysis</keyword>
<dbReference type="UniPathway" id="UPA00109">
    <property type="reaction ID" value="UER00189"/>
</dbReference>
<dbReference type="InterPro" id="IPR035990">
    <property type="entry name" value="TIM_sf"/>
</dbReference>
<comment type="function">
    <text evidence="7">Involved in the gluconeogenesis. Catalyzes stereospecifically the conversion of dihydroxyacetone phosphate (DHAP) to D-glyceraldehyde-3-phosphate (G3P).</text>
</comment>
<evidence type="ECO:0000256" key="1">
    <source>
        <dbReference type="ARBA" id="ARBA00004680"/>
    </source>
</evidence>
<accession>A0A1G2BGU9</accession>
<dbReference type="GO" id="GO:0006096">
    <property type="term" value="P:glycolytic process"/>
    <property type="evidence" value="ECO:0007669"/>
    <property type="project" value="UniProtKB-UniRule"/>
</dbReference>
<comment type="subcellular location">
    <subcellularLocation>
        <location evidence="7 8">Cytoplasm</location>
    </subcellularLocation>
</comment>
<feature type="binding site" evidence="7">
    <location>
        <begin position="226"/>
        <end position="227"/>
    </location>
    <ligand>
        <name>substrate</name>
    </ligand>
</feature>
<dbReference type="GO" id="GO:0004807">
    <property type="term" value="F:triose-phosphate isomerase activity"/>
    <property type="evidence" value="ECO:0007669"/>
    <property type="project" value="UniProtKB-UniRule"/>
</dbReference>
<dbReference type="NCBIfam" id="TIGR00419">
    <property type="entry name" value="tim"/>
    <property type="match status" value="1"/>
</dbReference>
<dbReference type="Pfam" id="PF00121">
    <property type="entry name" value="TIM"/>
    <property type="match status" value="1"/>
</dbReference>
<gene>
    <name evidence="7" type="primary">tpiA</name>
    <name evidence="9" type="ORF">A2319_04070</name>
</gene>
<dbReference type="GO" id="GO:0019563">
    <property type="term" value="P:glycerol catabolic process"/>
    <property type="evidence" value="ECO:0007669"/>
    <property type="project" value="TreeGrafter"/>
</dbReference>
<reference evidence="9 10" key="1">
    <citation type="journal article" date="2016" name="Nat. Commun.">
        <title>Thousands of microbial genomes shed light on interconnected biogeochemical processes in an aquifer system.</title>
        <authorList>
            <person name="Anantharaman K."/>
            <person name="Brown C.T."/>
            <person name="Hug L.A."/>
            <person name="Sharon I."/>
            <person name="Castelle C.J."/>
            <person name="Probst A.J."/>
            <person name="Thomas B.C."/>
            <person name="Singh A."/>
            <person name="Wilkins M.J."/>
            <person name="Karaoz U."/>
            <person name="Brodie E.L."/>
            <person name="Williams K.H."/>
            <person name="Hubbard S.S."/>
            <person name="Banfield J.F."/>
        </authorList>
    </citation>
    <scope>NUCLEOTIDE SEQUENCE [LARGE SCALE GENOMIC DNA]</scope>
</reference>
<dbReference type="InterPro" id="IPR000652">
    <property type="entry name" value="Triosephosphate_isomerase"/>
</dbReference>
<dbReference type="HAMAP" id="MF_00147_B">
    <property type="entry name" value="TIM_B"/>
    <property type="match status" value="1"/>
</dbReference>
<dbReference type="PANTHER" id="PTHR21139">
    <property type="entry name" value="TRIOSEPHOSPHATE ISOMERASE"/>
    <property type="match status" value="1"/>
</dbReference>
<feature type="active site" description="Proton acceptor" evidence="7">
    <location>
        <position position="167"/>
    </location>
</feature>
<comment type="catalytic activity">
    <reaction evidence="7 8">
        <text>D-glyceraldehyde 3-phosphate = dihydroxyacetone phosphate</text>
        <dbReference type="Rhea" id="RHEA:18585"/>
        <dbReference type="ChEBI" id="CHEBI:57642"/>
        <dbReference type="ChEBI" id="CHEBI:59776"/>
        <dbReference type="EC" id="5.3.1.1"/>
    </reaction>
</comment>
<dbReference type="FunFam" id="3.20.20.70:FF:000016">
    <property type="entry name" value="Triosephosphate isomerase"/>
    <property type="match status" value="1"/>
</dbReference>
<protein>
    <recommendedName>
        <fullName evidence="7 8">Triosephosphate isomerase</fullName>
        <shortName evidence="7">TIM</shortName>
        <shortName evidence="7">TPI</shortName>
        <ecNumber evidence="7 8">5.3.1.1</ecNumber>
    </recommendedName>
    <alternativeName>
        <fullName evidence="7">Triose-phosphate isomerase</fullName>
    </alternativeName>
</protein>
<feature type="active site" description="Electrophile" evidence="7">
    <location>
        <position position="95"/>
    </location>
</feature>
<dbReference type="EC" id="5.3.1.1" evidence="7 8"/>
<dbReference type="InterPro" id="IPR013785">
    <property type="entry name" value="Aldolase_TIM"/>
</dbReference>